<keyword evidence="2" id="KW-1185">Reference proteome</keyword>
<evidence type="ECO:0000313" key="1">
    <source>
        <dbReference type="EMBL" id="GMT11459.1"/>
    </source>
</evidence>
<dbReference type="EMBL" id="BTSY01000001">
    <property type="protein sequence ID" value="GMT11459.1"/>
    <property type="molecule type" value="Genomic_DNA"/>
</dbReference>
<dbReference type="AlphaFoldDB" id="A0AAV5UYM2"/>
<dbReference type="Proteomes" id="UP001432322">
    <property type="component" value="Unassembled WGS sequence"/>
</dbReference>
<organism evidence="1 2">
    <name type="scientific">Pristionchus fissidentatus</name>
    <dbReference type="NCBI Taxonomy" id="1538716"/>
    <lineage>
        <taxon>Eukaryota</taxon>
        <taxon>Metazoa</taxon>
        <taxon>Ecdysozoa</taxon>
        <taxon>Nematoda</taxon>
        <taxon>Chromadorea</taxon>
        <taxon>Rhabditida</taxon>
        <taxon>Rhabditina</taxon>
        <taxon>Diplogasteromorpha</taxon>
        <taxon>Diplogasteroidea</taxon>
        <taxon>Neodiplogasteridae</taxon>
        <taxon>Pristionchus</taxon>
    </lineage>
</organism>
<feature type="non-terminal residue" evidence="1">
    <location>
        <position position="105"/>
    </location>
</feature>
<accession>A0AAV5UYM2</accession>
<reference evidence="1" key="1">
    <citation type="submission" date="2023-10" db="EMBL/GenBank/DDBJ databases">
        <title>Genome assembly of Pristionchus species.</title>
        <authorList>
            <person name="Yoshida K."/>
            <person name="Sommer R.J."/>
        </authorList>
    </citation>
    <scope>NUCLEOTIDE SEQUENCE</scope>
    <source>
        <strain evidence="1">RS5133</strain>
    </source>
</reference>
<protein>
    <submittedName>
        <fullName evidence="1">Uncharacterized protein</fullName>
    </submittedName>
</protein>
<name>A0AAV5UYM2_9BILA</name>
<comment type="caution">
    <text evidence="1">The sequence shown here is derived from an EMBL/GenBank/DDBJ whole genome shotgun (WGS) entry which is preliminary data.</text>
</comment>
<proteinExistence type="predicted"/>
<feature type="non-terminal residue" evidence="1">
    <location>
        <position position="1"/>
    </location>
</feature>
<gene>
    <name evidence="1" type="ORF">PFISCL1PPCAC_2756</name>
</gene>
<sequence>RFHETHQEIVHAFVNPVMLPFPLYHGSCKRTSNDGTFRRNISFRSGYNVLLSDASSCARSQHTNSRTYASTSPIFLTQIPSFRRKATISSEERRIRGQIFASVAG</sequence>
<evidence type="ECO:0000313" key="2">
    <source>
        <dbReference type="Proteomes" id="UP001432322"/>
    </source>
</evidence>